<dbReference type="EMBL" id="JBHRSK010000007">
    <property type="protein sequence ID" value="MFC2968659.1"/>
    <property type="molecule type" value="Genomic_DNA"/>
</dbReference>
<organism evidence="2 3">
    <name type="scientific">Acidimangrovimonas pyrenivorans</name>
    <dbReference type="NCBI Taxonomy" id="2030798"/>
    <lineage>
        <taxon>Bacteria</taxon>
        <taxon>Pseudomonadati</taxon>
        <taxon>Pseudomonadota</taxon>
        <taxon>Alphaproteobacteria</taxon>
        <taxon>Rhodobacterales</taxon>
        <taxon>Paracoccaceae</taxon>
        <taxon>Acidimangrovimonas</taxon>
    </lineage>
</organism>
<dbReference type="RefSeq" id="WP_377833356.1">
    <property type="nucleotide sequence ID" value="NZ_JBHRSK010000007.1"/>
</dbReference>
<keyword evidence="1" id="KW-1133">Transmembrane helix</keyword>
<sequence>MSLAILLKDPIVWGLVWVIAAAGISALPRVWHWRGAVLLILTCIPLLGAITYLHGPVPGLIGLAVVASVLRWPLYYLGRKVWSRVGGDRA</sequence>
<dbReference type="Pfam" id="PF10658">
    <property type="entry name" value="DUF2484"/>
    <property type="match status" value="1"/>
</dbReference>
<evidence type="ECO:0000313" key="3">
    <source>
        <dbReference type="Proteomes" id="UP001595443"/>
    </source>
</evidence>
<accession>A0ABV7AH14</accession>
<comment type="caution">
    <text evidence="2">The sequence shown here is derived from an EMBL/GenBank/DDBJ whole genome shotgun (WGS) entry which is preliminary data.</text>
</comment>
<dbReference type="Proteomes" id="UP001595443">
    <property type="component" value="Unassembled WGS sequence"/>
</dbReference>
<name>A0ABV7AH14_9RHOB</name>
<reference evidence="3" key="1">
    <citation type="journal article" date="2019" name="Int. J. Syst. Evol. Microbiol.">
        <title>The Global Catalogue of Microorganisms (GCM) 10K type strain sequencing project: providing services to taxonomists for standard genome sequencing and annotation.</title>
        <authorList>
            <consortium name="The Broad Institute Genomics Platform"/>
            <consortium name="The Broad Institute Genome Sequencing Center for Infectious Disease"/>
            <person name="Wu L."/>
            <person name="Ma J."/>
        </authorList>
    </citation>
    <scope>NUCLEOTIDE SEQUENCE [LARGE SCALE GENOMIC DNA]</scope>
    <source>
        <strain evidence="3">KCTC 62192</strain>
    </source>
</reference>
<feature type="transmembrane region" description="Helical" evidence="1">
    <location>
        <begin position="35"/>
        <end position="53"/>
    </location>
</feature>
<gene>
    <name evidence="2" type="ORF">ACFOES_11195</name>
</gene>
<dbReference type="InterPro" id="IPR018919">
    <property type="entry name" value="DUF2484"/>
</dbReference>
<protein>
    <submittedName>
        <fullName evidence="2">DUF2484 family protein</fullName>
    </submittedName>
</protein>
<keyword evidence="1" id="KW-0812">Transmembrane</keyword>
<keyword evidence="1" id="KW-0472">Membrane</keyword>
<evidence type="ECO:0000313" key="2">
    <source>
        <dbReference type="EMBL" id="MFC2968659.1"/>
    </source>
</evidence>
<feature type="transmembrane region" description="Helical" evidence="1">
    <location>
        <begin position="59"/>
        <end position="77"/>
    </location>
</feature>
<evidence type="ECO:0000256" key="1">
    <source>
        <dbReference type="SAM" id="Phobius"/>
    </source>
</evidence>
<feature type="transmembrane region" description="Helical" evidence="1">
    <location>
        <begin position="12"/>
        <end position="28"/>
    </location>
</feature>
<proteinExistence type="predicted"/>
<keyword evidence="3" id="KW-1185">Reference proteome</keyword>